<keyword evidence="2" id="KW-1185">Reference proteome</keyword>
<dbReference type="EMBL" id="BMAT01008284">
    <property type="protein sequence ID" value="GFR81639.1"/>
    <property type="molecule type" value="Genomic_DNA"/>
</dbReference>
<protein>
    <submittedName>
        <fullName evidence="1">PiggyBac transposable element-derived protein 3</fullName>
    </submittedName>
</protein>
<proteinExistence type="predicted"/>
<comment type="caution">
    <text evidence="1">The sequence shown here is derived from an EMBL/GenBank/DDBJ whole genome shotgun (WGS) entry which is preliminary data.</text>
</comment>
<evidence type="ECO:0000313" key="1">
    <source>
        <dbReference type="EMBL" id="GFR81639.1"/>
    </source>
</evidence>
<dbReference type="AlphaFoldDB" id="A0AAV4G8M6"/>
<reference evidence="1 2" key="1">
    <citation type="journal article" date="2021" name="Elife">
        <title>Chloroplast acquisition without the gene transfer in kleptoplastic sea slugs, Plakobranchus ocellatus.</title>
        <authorList>
            <person name="Maeda T."/>
            <person name="Takahashi S."/>
            <person name="Yoshida T."/>
            <person name="Shimamura S."/>
            <person name="Takaki Y."/>
            <person name="Nagai Y."/>
            <person name="Toyoda A."/>
            <person name="Suzuki Y."/>
            <person name="Arimoto A."/>
            <person name="Ishii H."/>
            <person name="Satoh N."/>
            <person name="Nishiyama T."/>
            <person name="Hasebe M."/>
            <person name="Maruyama T."/>
            <person name="Minagawa J."/>
            <person name="Obokata J."/>
            <person name="Shigenobu S."/>
        </authorList>
    </citation>
    <scope>NUCLEOTIDE SEQUENCE [LARGE SCALE GENOMIC DNA]</scope>
</reference>
<gene>
    <name evidence="1" type="ORF">ElyMa_004075700</name>
</gene>
<organism evidence="1 2">
    <name type="scientific">Elysia marginata</name>
    <dbReference type="NCBI Taxonomy" id="1093978"/>
    <lineage>
        <taxon>Eukaryota</taxon>
        <taxon>Metazoa</taxon>
        <taxon>Spiralia</taxon>
        <taxon>Lophotrochozoa</taxon>
        <taxon>Mollusca</taxon>
        <taxon>Gastropoda</taxon>
        <taxon>Heterobranchia</taxon>
        <taxon>Euthyneura</taxon>
        <taxon>Panpulmonata</taxon>
        <taxon>Sacoglossa</taxon>
        <taxon>Placobranchoidea</taxon>
        <taxon>Plakobranchidae</taxon>
        <taxon>Elysia</taxon>
    </lineage>
</organism>
<name>A0AAV4G8M6_9GAST</name>
<sequence>MNGYFRGHNGLNQRWRLSSIASKSMAKPRNKTGSCRPARCVQGMGGFGRMDQNVGAYRISMRSNKWWWPFFAFLADDALQNSWLLHRMSPANEGIS</sequence>
<evidence type="ECO:0000313" key="2">
    <source>
        <dbReference type="Proteomes" id="UP000762676"/>
    </source>
</evidence>
<accession>A0AAV4G8M6</accession>
<dbReference type="Proteomes" id="UP000762676">
    <property type="component" value="Unassembled WGS sequence"/>
</dbReference>